<dbReference type="Pfam" id="PF01814">
    <property type="entry name" value="Hemerythrin"/>
    <property type="match status" value="1"/>
</dbReference>
<name>A0A843TUE9_COLES</name>
<organism evidence="3 4">
    <name type="scientific">Colocasia esculenta</name>
    <name type="common">Wild taro</name>
    <name type="synonym">Arum esculentum</name>
    <dbReference type="NCBI Taxonomy" id="4460"/>
    <lineage>
        <taxon>Eukaryota</taxon>
        <taxon>Viridiplantae</taxon>
        <taxon>Streptophyta</taxon>
        <taxon>Embryophyta</taxon>
        <taxon>Tracheophyta</taxon>
        <taxon>Spermatophyta</taxon>
        <taxon>Magnoliopsida</taxon>
        <taxon>Liliopsida</taxon>
        <taxon>Araceae</taxon>
        <taxon>Aroideae</taxon>
        <taxon>Colocasieae</taxon>
        <taxon>Colocasia</taxon>
    </lineage>
</organism>
<dbReference type="PANTHER" id="PTHR35739:SF1">
    <property type="entry name" value="OS01G0861700 PROTEIN"/>
    <property type="match status" value="1"/>
</dbReference>
<feature type="domain" description="Hemerythrin-like" evidence="2">
    <location>
        <begin position="118"/>
        <end position="260"/>
    </location>
</feature>
<gene>
    <name evidence="3" type="ORF">Taro_005379</name>
</gene>
<dbReference type="AlphaFoldDB" id="A0A843TUE9"/>
<evidence type="ECO:0000256" key="1">
    <source>
        <dbReference type="SAM" id="MobiDB-lite"/>
    </source>
</evidence>
<feature type="region of interest" description="Disordered" evidence="1">
    <location>
        <begin position="1"/>
        <end position="42"/>
    </location>
</feature>
<proteinExistence type="predicted"/>
<feature type="compositionally biased region" description="Pro residues" evidence="1">
    <location>
        <begin position="22"/>
        <end position="31"/>
    </location>
</feature>
<sequence>MGNCAPKPRKATPGFDPYVGSPEPPPTPPPTKKAAVRLHGPAGSSATSTIRVALLYKSAAVQFFPSREGPLLEHAGESVAGTPEAILQYIDAKLPGPAILGKGLVPAQPGMALAAALQHRSMERHLERIARWAEGLAAEEVGGVEGKDRRRCRAETRRLRRSYAQLAEMMLEHAQMEERLVFPALESADRGWCRAATEEHARELPIINGIKEDIKSVVVLDPGTPAHREALLHLSLRLRSLQEQCREHFAEEERELLTLLEATERVGGRGRAERAVEQLVESMEGTHSHLFTYLAAGLLPPEVMQYLDVVCRCRDQRRVAGMLRSLEARLEAAGTPATTSLSSLFKVTQQ</sequence>
<dbReference type="Proteomes" id="UP000652761">
    <property type="component" value="Unassembled WGS sequence"/>
</dbReference>
<dbReference type="Gene3D" id="1.20.120.520">
    <property type="entry name" value="nmb1532 protein domain like"/>
    <property type="match status" value="1"/>
</dbReference>
<evidence type="ECO:0000259" key="2">
    <source>
        <dbReference type="Pfam" id="PF01814"/>
    </source>
</evidence>
<comment type="caution">
    <text evidence="3">The sequence shown here is derived from an EMBL/GenBank/DDBJ whole genome shotgun (WGS) entry which is preliminary data.</text>
</comment>
<protein>
    <recommendedName>
        <fullName evidence="2">Hemerythrin-like domain-containing protein</fullName>
    </recommendedName>
</protein>
<reference evidence="3" key="1">
    <citation type="submission" date="2017-07" db="EMBL/GenBank/DDBJ databases">
        <title>Taro Niue Genome Assembly and Annotation.</title>
        <authorList>
            <person name="Atibalentja N."/>
            <person name="Keating K."/>
            <person name="Fields C.J."/>
        </authorList>
    </citation>
    <scope>NUCLEOTIDE SEQUENCE</scope>
    <source>
        <strain evidence="3">Niue_2</strain>
        <tissue evidence="3">Leaf</tissue>
    </source>
</reference>
<dbReference type="PANTHER" id="PTHR35739">
    <property type="entry name" value="OS01G0861700 PROTEIN"/>
    <property type="match status" value="1"/>
</dbReference>
<evidence type="ECO:0000313" key="3">
    <source>
        <dbReference type="EMBL" id="MQL73024.1"/>
    </source>
</evidence>
<evidence type="ECO:0000313" key="4">
    <source>
        <dbReference type="Proteomes" id="UP000652761"/>
    </source>
</evidence>
<dbReference type="CDD" id="cd12108">
    <property type="entry name" value="Hr-like"/>
    <property type="match status" value="1"/>
</dbReference>
<keyword evidence="4" id="KW-1185">Reference proteome</keyword>
<dbReference type="EMBL" id="NMUH01000150">
    <property type="protein sequence ID" value="MQL73024.1"/>
    <property type="molecule type" value="Genomic_DNA"/>
</dbReference>
<accession>A0A843TUE9</accession>
<dbReference type="InterPro" id="IPR012312">
    <property type="entry name" value="Hemerythrin-like"/>
</dbReference>
<dbReference type="OrthoDB" id="4951845at2759"/>
<dbReference type="SMR" id="A0A843TUE9"/>